<dbReference type="EMBL" id="LSRX01000987">
    <property type="protein sequence ID" value="OLP85237.1"/>
    <property type="molecule type" value="Genomic_DNA"/>
</dbReference>
<evidence type="ECO:0000313" key="1">
    <source>
        <dbReference type="EMBL" id="OLP85237.1"/>
    </source>
</evidence>
<reference evidence="1 2" key="1">
    <citation type="submission" date="2016-02" db="EMBL/GenBank/DDBJ databases">
        <title>Genome analysis of coral dinoflagellate symbionts highlights evolutionary adaptations to a symbiotic lifestyle.</title>
        <authorList>
            <person name="Aranda M."/>
            <person name="Li Y."/>
            <person name="Liew Y.J."/>
            <person name="Baumgarten S."/>
            <person name="Simakov O."/>
            <person name="Wilson M."/>
            <person name="Piel J."/>
            <person name="Ashoor H."/>
            <person name="Bougouffa S."/>
            <person name="Bajic V.B."/>
            <person name="Ryu T."/>
            <person name="Ravasi T."/>
            <person name="Bayer T."/>
            <person name="Micklem G."/>
            <person name="Kim H."/>
            <person name="Bhak J."/>
            <person name="Lajeunesse T.C."/>
            <person name="Voolstra C.R."/>
        </authorList>
    </citation>
    <scope>NUCLEOTIDE SEQUENCE [LARGE SCALE GENOMIC DNA]</scope>
    <source>
        <strain evidence="1 2">CCMP2467</strain>
    </source>
</reference>
<proteinExistence type="predicted"/>
<organism evidence="1 2">
    <name type="scientific">Symbiodinium microadriaticum</name>
    <name type="common">Dinoflagellate</name>
    <name type="synonym">Zooxanthella microadriatica</name>
    <dbReference type="NCBI Taxonomy" id="2951"/>
    <lineage>
        <taxon>Eukaryota</taxon>
        <taxon>Sar</taxon>
        <taxon>Alveolata</taxon>
        <taxon>Dinophyceae</taxon>
        <taxon>Suessiales</taxon>
        <taxon>Symbiodiniaceae</taxon>
        <taxon>Symbiodinium</taxon>
    </lineage>
</organism>
<keyword evidence="2" id="KW-1185">Reference proteome</keyword>
<evidence type="ECO:0000313" key="2">
    <source>
        <dbReference type="Proteomes" id="UP000186817"/>
    </source>
</evidence>
<accession>A0A1Q9CQS5</accession>
<sequence>MLRPPGDNFRAVAVFLNIELKGEFDPIMVREGDAVFARPLQVTTPSGEDVVRFGDCGMVRDVPRDFQRVFGRKSPDVPGDDVEF</sequence>
<protein>
    <submittedName>
        <fullName evidence="1">Uncharacterized protein</fullName>
    </submittedName>
</protein>
<dbReference type="AlphaFoldDB" id="A0A1Q9CQS5"/>
<dbReference type="Proteomes" id="UP000186817">
    <property type="component" value="Unassembled WGS sequence"/>
</dbReference>
<gene>
    <name evidence="1" type="ORF">AK812_SmicGene33807</name>
</gene>
<comment type="caution">
    <text evidence="1">The sequence shown here is derived from an EMBL/GenBank/DDBJ whole genome shotgun (WGS) entry which is preliminary data.</text>
</comment>
<name>A0A1Q9CQS5_SYMMI</name>